<sequence>MNNTLPKLSCLKMLMKRSLLIIFFYLHTIIGNTASQILVLSGGDNPGLNHYSQYLQTKTLYEFLINRYGKDRVSLYFGAGNNELHQPIPLDVHKKINTKQNKYDKTDLMLTGMITNNQSATKGQVSAYFLSPKVLSLKPNEDLFLFVSDHGMPYGFFEDKSVNPYSNNCIDLWHYKKPFINNFTNENHFNKACLSKNELSSLLAQVPSRHVVFAMSQCYSGGFHQLSVKLKNGYPSANPKICGFTAATPDHYASGCTADADGATYQGYERSFTEAYTGTSILTGQKLKDPTKNLFTAHQQAILDDMTVDVPISTSDYYLLLWADYFLKDQFSSRISNFNQHAIQKIFNNYQNELQSIKNQDLDQFVDLSKANETKIISLFPEAKKFAQLSIVLQTKKINELQQQIKEQGDELEATWDGMMNLYSNVINAPWNQSLKQHQITLLNTKIYQFEQEFYQAIMKQGLYKHPFQLDMYYLQYLSAKNNDKDLVDYQKNRLQFIKQWAAEKHNPTLVYAINYYQSLDKKQQQLQNIIAKKEKEKQLLKRILTYNKIIAAWVTLIRINDKTALAELQGLLDCEHSELK</sequence>
<keyword evidence="1" id="KW-0175">Coiled coil</keyword>
<reference evidence="2 4" key="1">
    <citation type="submission" date="2015-11" db="EMBL/GenBank/DDBJ databases">
        <title>Genomic analysis of 38 Legionella species identifies large and diverse effector repertoires.</title>
        <authorList>
            <person name="Burstein D."/>
            <person name="Amaro F."/>
            <person name="Zusman T."/>
            <person name="Lifshitz Z."/>
            <person name="Cohen O."/>
            <person name="Gilbert J.A."/>
            <person name="Pupko T."/>
            <person name="Shuman H.A."/>
            <person name="Segal G."/>
        </authorList>
    </citation>
    <scope>NUCLEOTIDE SEQUENCE [LARGE SCALE GENOMIC DNA]</scope>
    <source>
        <strain evidence="2 4">SC-18-C9</strain>
    </source>
</reference>
<protein>
    <submittedName>
        <fullName evidence="3">Uncharacterized protein</fullName>
    </submittedName>
</protein>
<evidence type="ECO:0000313" key="5">
    <source>
        <dbReference type="Proteomes" id="UP000255110"/>
    </source>
</evidence>
<accession>A0A378L9Y9</accession>
<organism evidence="3 5">
    <name type="scientific">Legionella steigerwaltii</name>
    <dbReference type="NCBI Taxonomy" id="460"/>
    <lineage>
        <taxon>Bacteria</taxon>
        <taxon>Pseudomonadati</taxon>
        <taxon>Pseudomonadota</taxon>
        <taxon>Gammaproteobacteria</taxon>
        <taxon>Legionellales</taxon>
        <taxon>Legionellaceae</taxon>
        <taxon>Legionella</taxon>
    </lineage>
</organism>
<keyword evidence="4" id="KW-1185">Reference proteome</keyword>
<evidence type="ECO:0000256" key="1">
    <source>
        <dbReference type="SAM" id="Coils"/>
    </source>
</evidence>
<evidence type="ECO:0000313" key="2">
    <source>
        <dbReference type="EMBL" id="KTD71171.1"/>
    </source>
</evidence>
<dbReference type="STRING" id="460.Lstg_2939"/>
<dbReference type="EMBL" id="UGOY01000001">
    <property type="protein sequence ID" value="STY23875.1"/>
    <property type="molecule type" value="Genomic_DNA"/>
</dbReference>
<dbReference type="EMBL" id="LNYZ01000033">
    <property type="protein sequence ID" value="KTD71171.1"/>
    <property type="molecule type" value="Genomic_DNA"/>
</dbReference>
<evidence type="ECO:0000313" key="4">
    <source>
        <dbReference type="Proteomes" id="UP000054820"/>
    </source>
</evidence>
<dbReference type="Proteomes" id="UP000255110">
    <property type="component" value="Unassembled WGS sequence"/>
</dbReference>
<name>A0A378L9Y9_9GAMM</name>
<gene>
    <name evidence="2" type="ORF">Lstg_2939</name>
    <name evidence="3" type="ORF">NCTC11991_02485</name>
</gene>
<reference evidence="3 5" key="2">
    <citation type="submission" date="2018-06" db="EMBL/GenBank/DDBJ databases">
        <authorList>
            <consortium name="Pathogen Informatics"/>
            <person name="Doyle S."/>
        </authorList>
    </citation>
    <scope>NUCLEOTIDE SEQUENCE [LARGE SCALE GENOMIC DNA]</scope>
    <source>
        <strain evidence="3 5">NCTC11991</strain>
    </source>
</reference>
<dbReference type="Proteomes" id="UP000054820">
    <property type="component" value="Unassembled WGS sequence"/>
</dbReference>
<evidence type="ECO:0000313" key="3">
    <source>
        <dbReference type="EMBL" id="STY23875.1"/>
    </source>
</evidence>
<dbReference type="Gene3D" id="3.40.50.1460">
    <property type="match status" value="1"/>
</dbReference>
<dbReference type="AlphaFoldDB" id="A0A378L9Y9"/>
<proteinExistence type="predicted"/>
<feature type="coiled-coil region" evidence="1">
    <location>
        <begin position="517"/>
        <end position="544"/>
    </location>
</feature>